<evidence type="ECO:0000256" key="1">
    <source>
        <dbReference type="ARBA" id="ARBA00004141"/>
    </source>
</evidence>
<feature type="transmembrane region" description="Helical" evidence="6">
    <location>
        <begin position="270"/>
        <end position="295"/>
    </location>
</feature>
<gene>
    <name evidence="9" type="primary">pi030</name>
    <name evidence="9" type="ORF">LOC62_04G005889</name>
</gene>
<feature type="region of interest" description="Disordered" evidence="5">
    <location>
        <begin position="1"/>
        <end position="92"/>
    </location>
</feature>
<dbReference type="InterPro" id="IPR049456">
    <property type="entry name" value="Anoctamin_N_fung"/>
</dbReference>
<dbReference type="PANTHER" id="PTHR12308">
    <property type="entry name" value="ANOCTAMIN"/>
    <property type="match status" value="1"/>
</dbReference>
<feature type="transmembrane region" description="Helical" evidence="6">
    <location>
        <begin position="608"/>
        <end position="631"/>
    </location>
</feature>
<feature type="transmembrane region" description="Helical" evidence="6">
    <location>
        <begin position="410"/>
        <end position="431"/>
    </location>
</feature>
<dbReference type="AlphaFoldDB" id="A0AAF0Y965"/>
<protein>
    <submittedName>
        <fullName evidence="9">Purtative protein</fullName>
    </submittedName>
</protein>
<keyword evidence="3 6" id="KW-1133">Transmembrane helix</keyword>
<evidence type="ECO:0000259" key="7">
    <source>
        <dbReference type="Pfam" id="PF04547"/>
    </source>
</evidence>
<feature type="transmembrane region" description="Helical" evidence="6">
    <location>
        <begin position="720"/>
        <end position="741"/>
    </location>
</feature>
<name>A0AAF0Y965_9TREE</name>
<evidence type="ECO:0000313" key="9">
    <source>
        <dbReference type="EMBL" id="WOO82400.1"/>
    </source>
</evidence>
<accession>A0AAF0Y965</accession>
<keyword evidence="4 6" id="KW-0472">Membrane</keyword>
<evidence type="ECO:0000313" key="10">
    <source>
        <dbReference type="Proteomes" id="UP000827549"/>
    </source>
</evidence>
<evidence type="ECO:0000256" key="4">
    <source>
        <dbReference type="ARBA" id="ARBA00023136"/>
    </source>
</evidence>
<proteinExistence type="predicted"/>
<dbReference type="InterPro" id="IPR007632">
    <property type="entry name" value="Anoctamin"/>
</dbReference>
<reference evidence="9" key="1">
    <citation type="submission" date="2023-10" db="EMBL/GenBank/DDBJ databases">
        <authorList>
            <person name="Noh H."/>
        </authorList>
    </citation>
    <scope>NUCLEOTIDE SEQUENCE</scope>
    <source>
        <strain evidence="9">DUCC4014</strain>
    </source>
</reference>
<dbReference type="EMBL" id="CP086717">
    <property type="protein sequence ID" value="WOO82400.1"/>
    <property type="molecule type" value="Genomic_DNA"/>
</dbReference>
<feature type="domain" description="Anoctamin transmembrane" evidence="7">
    <location>
        <begin position="270"/>
        <end position="750"/>
    </location>
</feature>
<organism evidence="9 10">
    <name type="scientific">Vanrija pseudolonga</name>
    <dbReference type="NCBI Taxonomy" id="143232"/>
    <lineage>
        <taxon>Eukaryota</taxon>
        <taxon>Fungi</taxon>
        <taxon>Dikarya</taxon>
        <taxon>Basidiomycota</taxon>
        <taxon>Agaricomycotina</taxon>
        <taxon>Tremellomycetes</taxon>
        <taxon>Trichosporonales</taxon>
        <taxon>Trichosporonaceae</taxon>
        <taxon>Vanrija</taxon>
    </lineage>
</organism>
<feature type="transmembrane region" description="Helical" evidence="6">
    <location>
        <begin position="459"/>
        <end position="480"/>
    </location>
</feature>
<dbReference type="Pfam" id="PF20877">
    <property type="entry name" value="Anoctamin_N"/>
    <property type="match status" value="1"/>
</dbReference>
<evidence type="ECO:0000256" key="5">
    <source>
        <dbReference type="SAM" id="MobiDB-lite"/>
    </source>
</evidence>
<feature type="compositionally biased region" description="Low complexity" evidence="5">
    <location>
        <begin position="73"/>
        <end position="92"/>
    </location>
</feature>
<evidence type="ECO:0000259" key="8">
    <source>
        <dbReference type="Pfam" id="PF20877"/>
    </source>
</evidence>
<dbReference type="InterPro" id="IPR049452">
    <property type="entry name" value="Anoctamin_TM"/>
</dbReference>
<feature type="transmembrane region" description="Helical" evidence="6">
    <location>
        <begin position="301"/>
        <end position="320"/>
    </location>
</feature>
<dbReference type="GO" id="GO:0032541">
    <property type="term" value="C:cortical endoplasmic reticulum"/>
    <property type="evidence" value="ECO:0007669"/>
    <property type="project" value="TreeGrafter"/>
</dbReference>
<sequence length="820" mass="88826">MEHRIPPSRPAPPPPVPAGPNRTPPPDRPLPPLPPQTAVPLPQVTVTPPRGASLDASLEASFGGGPVDEKAAAADVADGTPKTPASPKTTADTNPFHVDLVIPFSVAPGANRAPAPIAAAYDRLVSALEGEGGLRVTARPGRAGKGAEEVWVFVGASDGKVAELVARERLLDHAHGMLPPKTDGSKWPSTRLRLLYDLLTAPQLQNGLGITPGEGDWERVKGIVALHDDAADNAWVERWATADWKVGLLAGLSSSDQDILARNQSPALRLYFNFLVTYTLSLLPIALISVAFWVYTPADSYPPLYAFALSLYSAVWLAVWRIKERKLAVQWGTRGCESVSVGRLRPQYVAAHNLKSVAEAQNTTDVVRDAKVVASVPIILACGAVLALVLTGIFMLEAFVGHLWHGAGKAIVPLIPTALFSIVVPQVVGIFNGLSRKLVGWEDHPTPASAQKSLTAKTFAMNGIVAYLGLFLSALVYLPFGPYVMSYVGNLLAGYQGHPVAVDDVHAHKSHPEINVARLKSQVFAYLVTNQVINTFLEAGLPFILRFIADWRAGKASVSDILHKRTESASETDTESEVEKHFLDKVERELALPDYTTFVDYAEMVTQFGYVVTWSVVWPLAPVFALVNNYFEIRSDALKVCKHVRRPIGDRVETIGTWLDTMGIIAWVGGWMSATLIALFRPHLVAAATGVDANGIEKIQIRTTASFLASYNDTPTLQDVLPTILPIAAVALAASHGYLALRWIVDTVAERLLWNGSSEDLEEQHARQLEADDGICEAVDELHTKAQNDPSIKHYPDTRAGFWTGPEEGAEEIARVLKIE</sequence>
<keyword evidence="2 6" id="KW-0812">Transmembrane</keyword>
<feature type="domain" description="Anoctamin alpha-beta plait" evidence="8">
    <location>
        <begin position="97"/>
        <end position="220"/>
    </location>
</feature>
<feature type="compositionally biased region" description="Pro residues" evidence="5">
    <location>
        <begin position="7"/>
        <end position="37"/>
    </location>
</feature>
<comment type="subcellular location">
    <subcellularLocation>
        <location evidence="1">Membrane</location>
        <topology evidence="1">Multi-pass membrane protein</topology>
    </subcellularLocation>
</comment>
<dbReference type="GeneID" id="87809117"/>
<dbReference type="Pfam" id="PF04547">
    <property type="entry name" value="Anoctamin"/>
    <property type="match status" value="1"/>
</dbReference>
<evidence type="ECO:0000256" key="2">
    <source>
        <dbReference type="ARBA" id="ARBA00022692"/>
    </source>
</evidence>
<evidence type="ECO:0000256" key="6">
    <source>
        <dbReference type="SAM" id="Phobius"/>
    </source>
</evidence>
<feature type="compositionally biased region" description="Low complexity" evidence="5">
    <location>
        <begin position="38"/>
        <end position="50"/>
    </location>
</feature>
<dbReference type="GO" id="GO:0016020">
    <property type="term" value="C:membrane"/>
    <property type="evidence" value="ECO:0007669"/>
    <property type="project" value="UniProtKB-SubCell"/>
</dbReference>
<feature type="transmembrane region" description="Helical" evidence="6">
    <location>
        <begin position="378"/>
        <end position="404"/>
    </location>
</feature>
<dbReference type="GO" id="GO:0005254">
    <property type="term" value="F:chloride channel activity"/>
    <property type="evidence" value="ECO:0007669"/>
    <property type="project" value="TreeGrafter"/>
</dbReference>
<dbReference type="RefSeq" id="XP_062628432.1">
    <property type="nucleotide sequence ID" value="XM_062772448.1"/>
</dbReference>
<dbReference type="PANTHER" id="PTHR12308:SF73">
    <property type="entry name" value="ANOCTAMIN"/>
    <property type="match status" value="1"/>
</dbReference>
<dbReference type="Proteomes" id="UP000827549">
    <property type="component" value="Chromosome 4"/>
</dbReference>
<feature type="transmembrane region" description="Helical" evidence="6">
    <location>
        <begin position="652"/>
        <end position="674"/>
    </location>
</feature>
<evidence type="ECO:0000256" key="3">
    <source>
        <dbReference type="ARBA" id="ARBA00022989"/>
    </source>
</evidence>
<keyword evidence="10" id="KW-1185">Reference proteome</keyword>